<sequence length="668" mass="74875">MATGFPGYDALWPKESACVAEILKGHYYSTAAFGKWHNTPDHELSAAGPFDRWPVGKGFDYWYGFQGGESSQWHTPLFEDTAPVEPPHDNPKWHFSEAITDKAIGWIGQQKAAAPEIPFFIYFAPGACHAPHHVHKEWADKYKGKFSHGWDRQREIALENQKKLGLVPENTKLTPRPDSIPSWDSCSADEKRLYERLQEVFAGFLEHIDAQIGRLVDSIEKMGLRDDTMIIYIVGDNGPSAEGSLNGTLNNMKTQLGLKDDVQSMLRHIDEIGGPLHENHYPVGWCWAGSSPFQWMKQVASHFGGTRNGLVISWPKRISDHGGIRSQFHHIIDIAPTILEVAGIPEPGEVNGVLQKPIEGISMAYTFTDKEAKGKRITQYFEMLGNRAIYHEGWVAGCLHGRLPWETAGGASFDKDIWELYNIEEDFSQANDLADKEPKKLREMQDRFMKEAEKYNVLPLDDRFAQRADPSLRPSHLRGKTKFVYPAGTIRIGERSSPNTKNVHHTLAAEVEIPETGAEGVIVCCGGLSGGFTLFIKDDKLHWEHNYYNEIHYRVSSTEKIPPGHHILSAEIKVDKQGKFGTGGNVILRLGEKEIGEGRFEQQIAGFFTANESFDVGCDTCSPVSDIYESPFAFTGEIIKVMVDVSEATFEDLAAQHEIRARLAMAIQ</sequence>
<dbReference type="InterPro" id="IPR050738">
    <property type="entry name" value="Sulfatase"/>
</dbReference>
<dbReference type="RefSeq" id="WP_242673212.1">
    <property type="nucleotide sequence ID" value="NZ_LVXG01000042.1"/>
</dbReference>
<dbReference type="Proteomes" id="UP000192610">
    <property type="component" value="Unassembled WGS sequence"/>
</dbReference>
<dbReference type="Gene3D" id="3.40.720.10">
    <property type="entry name" value="Alkaline Phosphatase, subunit A"/>
    <property type="match status" value="1"/>
</dbReference>
<accession>A0A1V9EBU2</accession>
<proteinExistence type="inferred from homology"/>
<dbReference type="AlphaFoldDB" id="A0A1V9EBU2"/>
<organism evidence="3 4">
    <name type="scientific">Niastella yeongjuensis</name>
    <dbReference type="NCBI Taxonomy" id="354355"/>
    <lineage>
        <taxon>Bacteria</taxon>
        <taxon>Pseudomonadati</taxon>
        <taxon>Bacteroidota</taxon>
        <taxon>Chitinophagia</taxon>
        <taxon>Chitinophagales</taxon>
        <taxon>Chitinophagaceae</taxon>
        <taxon>Niastella</taxon>
    </lineage>
</organism>
<dbReference type="SUPFAM" id="SSF53649">
    <property type="entry name" value="Alkaline phosphatase-like"/>
    <property type="match status" value="1"/>
</dbReference>
<reference evidence="4" key="1">
    <citation type="submission" date="2016-04" db="EMBL/GenBank/DDBJ databases">
        <authorList>
            <person name="Chen L."/>
            <person name="Zhuang W."/>
            <person name="Wang G."/>
        </authorList>
    </citation>
    <scope>NUCLEOTIDE SEQUENCE [LARGE SCALE GENOMIC DNA]</scope>
    <source>
        <strain evidence="4">17621</strain>
    </source>
</reference>
<evidence type="ECO:0000313" key="4">
    <source>
        <dbReference type="Proteomes" id="UP000192610"/>
    </source>
</evidence>
<evidence type="ECO:0000313" key="3">
    <source>
        <dbReference type="EMBL" id="OQP43597.1"/>
    </source>
</evidence>
<dbReference type="Pfam" id="PF00884">
    <property type="entry name" value="Sulfatase"/>
    <property type="match status" value="1"/>
</dbReference>
<dbReference type="Gene3D" id="3.30.1120.10">
    <property type="match status" value="1"/>
</dbReference>
<dbReference type="InterPro" id="IPR000917">
    <property type="entry name" value="Sulfatase_N"/>
</dbReference>
<name>A0A1V9EBU2_9BACT</name>
<dbReference type="EMBL" id="LVXG01000042">
    <property type="protein sequence ID" value="OQP43597.1"/>
    <property type="molecule type" value="Genomic_DNA"/>
</dbReference>
<dbReference type="PANTHER" id="PTHR42693">
    <property type="entry name" value="ARYLSULFATASE FAMILY MEMBER"/>
    <property type="match status" value="1"/>
</dbReference>
<comment type="similarity">
    <text evidence="1">Belongs to the sulfatase family.</text>
</comment>
<evidence type="ECO:0000256" key="1">
    <source>
        <dbReference type="ARBA" id="ARBA00008779"/>
    </source>
</evidence>
<gene>
    <name evidence="3" type="ORF">A4H97_33910</name>
</gene>
<comment type="caution">
    <text evidence="3">The sequence shown here is derived from an EMBL/GenBank/DDBJ whole genome shotgun (WGS) entry which is preliminary data.</text>
</comment>
<dbReference type="InterPro" id="IPR017850">
    <property type="entry name" value="Alkaline_phosphatase_core_sf"/>
</dbReference>
<dbReference type="STRING" id="354355.SAMN05660816_06375"/>
<feature type="domain" description="Sulfatase N-terminal" evidence="2">
    <location>
        <begin position="13"/>
        <end position="344"/>
    </location>
</feature>
<evidence type="ECO:0000259" key="2">
    <source>
        <dbReference type="Pfam" id="PF00884"/>
    </source>
</evidence>
<protein>
    <submittedName>
        <fullName evidence="3">Arylsulfatase</fullName>
    </submittedName>
</protein>
<keyword evidence="4" id="KW-1185">Reference proteome</keyword>
<dbReference type="CDD" id="cd16025">
    <property type="entry name" value="PAS_like"/>
    <property type="match status" value="1"/>
</dbReference>
<dbReference type="PANTHER" id="PTHR42693:SF43">
    <property type="entry name" value="BLL2667 PROTEIN"/>
    <property type="match status" value="1"/>
</dbReference>